<geneLocation type="plasmid" evidence="3">
    <name>pmyc1</name>
</geneLocation>
<dbReference type="InterPro" id="IPR011047">
    <property type="entry name" value="Quinoprotein_ADH-like_sf"/>
</dbReference>
<feature type="transmembrane region" description="Helical" evidence="1">
    <location>
        <begin position="161"/>
        <end position="179"/>
    </location>
</feature>
<feature type="transmembrane region" description="Helical" evidence="1">
    <location>
        <begin position="80"/>
        <end position="100"/>
    </location>
</feature>
<accession>A0A172UWK9</accession>
<evidence type="ECO:0000256" key="1">
    <source>
        <dbReference type="SAM" id="Phobius"/>
    </source>
</evidence>
<dbReference type="SUPFAM" id="SSF50998">
    <property type="entry name" value="Quinoprotein alcohol dehydrogenase-like"/>
    <property type="match status" value="1"/>
</dbReference>
<name>A0A172UWK9_9MYCO</name>
<keyword evidence="1" id="KW-1133">Transmembrane helix</keyword>
<proteinExistence type="predicted"/>
<feature type="transmembrane region" description="Helical" evidence="1">
    <location>
        <begin position="38"/>
        <end position="60"/>
    </location>
</feature>
<dbReference type="Proteomes" id="UP000077143">
    <property type="component" value="Plasmid pMYC1"/>
</dbReference>
<evidence type="ECO:0000313" key="2">
    <source>
        <dbReference type="EMBL" id="ANE83446.1"/>
    </source>
</evidence>
<keyword evidence="2" id="KW-0614">Plasmid</keyword>
<dbReference type="KEGG" id="madi:A7U43_28450"/>
<sequence>MLVAVAGGLAAATCVCTALAWAGREPSLPLLADRADVAWVLWRSTAIVAVMLVVSTGYVLLMRMSAEGRASDFAQRRAWLLRHLSLPLGVLGCAGIWMRLRESARERFDDASAQQASLDGLDAVGFASVAWICACLVVWAWAAVALLGAPQAAASIRAARALVSVLTVLAVGGVAVLVVHHPAVHSTTGEGAVPPAAAVVDFGGPVAYELPADSYPEAITVAGGPGLLRSSGAGAYPDGVVGISGSSGKQMWSFTVRDLLVHDIAVSSGADPVAVLSATYLGHTVLIGFNAADGQPLWTRPGGGSLRQEGYQDLEISADRFVSTRPHRLTPTGAPRGREWTVRDVRTGAALWSVIRMSDCFRTPDMTENYVLAAECDGTPRIGVFDAQTGDETATLTDTKLGASAMTEHQLFAWPIPESDLALVWLNEPDGVDIHSAAIIDVATGAVVQRLPSVAGVSVAAAGAVMLQDRQGRRTILDTDTGDTIDVGSNTSDMRFVEEFGSAWARIDDRWVTVAPTAGQVAPTINVFTPDAPVASYPNPCPGGSAIPAVAAVSGALLVNCGDRIVGIR</sequence>
<organism evidence="2 3">
    <name type="scientific">Mycobacterium adipatum</name>
    <dbReference type="NCBI Taxonomy" id="1682113"/>
    <lineage>
        <taxon>Bacteria</taxon>
        <taxon>Bacillati</taxon>
        <taxon>Actinomycetota</taxon>
        <taxon>Actinomycetes</taxon>
        <taxon>Mycobacteriales</taxon>
        <taxon>Mycobacteriaceae</taxon>
        <taxon>Mycobacterium</taxon>
    </lineage>
</organism>
<dbReference type="AlphaFoldDB" id="A0A172UWK9"/>
<keyword evidence="3" id="KW-1185">Reference proteome</keyword>
<gene>
    <name evidence="2" type="ORF">A7U43_28450</name>
</gene>
<dbReference type="EMBL" id="CP015597">
    <property type="protein sequence ID" value="ANE83446.1"/>
    <property type="molecule type" value="Genomic_DNA"/>
</dbReference>
<keyword evidence="1" id="KW-0472">Membrane</keyword>
<protein>
    <submittedName>
        <fullName evidence="2">Uncharacterized protein</fullName>
    </submittedName>
</protein>
<reference evidence="2 3" key="1">
    <citation type="submission" date="2016-05" db="EMBL/GenBank/DDBJ databases">
        <title>Complete genome sequence of a phthalic acid esters degrading Mycobacterium sp. YC-RL4.</title>
        <authorList>
            <person name="Ren L."/>
            <person name="Fan S."/>
            <person name="Ruth N."/>
            <person name="Jia Y."/>
            <person name="Wang J."/>
            <person name="Qiao C."/>
        </authorList>
    </citation>
    <scope>NUCLEOTIDE SEQUENCE [LARGE SCALE GENOMIC DNA]</scope>
    <source>
        <strain evidence="2 3">YC-RL4</strain>
        <plasmid evidence="3">pmyc1</plasmid>
    </source>
</reference>
<evidence type="ECO:0000313" key="3">
    <source>
        <dbReference type="Proteomes" id="UP000077143"/>
    </source>
</evidence>
<keyword evidence="1" id="KW-0812">Transmembrane</keyword>
<feature type="transmembrane region" description="Helical" evidence="1">
    <location>
        <begin position="129"/>
        <end position="149"/>
    </location>
</feature>